<keyword evidence="3" id="KW-1185">Reference proteome</keyword>
<accession>A0A0F8A1N9</accession>
<name>A0A0F8A1N9_9HYPO</name>
<evidence type="ECO:0000313" key="2">
    <source>
        <dbReference type="EMBL" id="KJZ76367.1"/>
    </source>
</evidence>
<protein>
    <submittedName>
        <fullName evidence="2">Uncharacterized protein</fullName>
    </submittedName>
</protein>
<evidence type="ECO:0000313" key="3">
    <source>
        <dbReference type="Proteomes" id="UP000054481"/>
    </source>
</evidence>
<proteinExistence type="predicted"/>
<dbReference type="AlphaFoldDB" id="A0A0F8A1N9"/>
<organism evidence="2 3">
    <name type="scientific">Hirsutella minnesotensis 3608</name>
    <dbReference type="NCBI Taxonomy" id="1043627"/>
    <lineage>
        <taxon>Eukaryota</taxon>
        <taxon>Fungi</taxon>
        <taxon>Dikarya</taxon>
        <taxon>Ascomycota</taxon>
        <taxon>Pezizomycotina</taxon>
        <taxon>Sordariomycetes</taxon>
        <taxon>Hypocreomycetidae</taxon>
        <taxon>Hypocreales</taxon>
        <taxon>Ophiocordycipitaceae</taxon>
        <taxon>Hirsutella</taxon>
    </lineage>
</organism>
<keyword evidence="1" id="KW-1133">Transmembrane helix</keyword>
<reference evidence="2 3" key="1">
    <citation type="journal article" date="2014" name="Genome Biol. Evol.">
        <title>Comparative genomics and transcriptomics analyses reveal divergent lifestyle features of nematode endoparasitic fungus Hirsutella minnesotensis.</title>
        <authorList>
            <person name="Lai Y."/>
            <person name="Liu K."/>
            <person name="Zhang X."/>
            <person name="Zhang X."/>
            <person name="Li K."/>
            <person name="Wang N."/>
            <person name="Shu C."/>
            <person name="Wu Y."/>
            <person name="Wang C."/>
            <person name="Bushley K.E."/>
            <person name="Xiang M."/>
            <person name="Liu X."/>
        </authorList>
    </citation>
    <scope>NUCLEOTIDE SEQUENCE [LARGE SCALE GENOMIC DNA]</scope>
    <source>
        <strain evidence="2 3">3608</strain>
    </source>
</reference>
<sequence length="148" mass="15706">MVNVNFAKWLASSSQPSSKADKRAVNLGQQNPDVNINDPTDALPRARITLTDATTFLPSLTSTTPGIATVTVTRQRESPSLGVVSATPTADNQALNQGVLLQNNRGVAIGIAAGIFAGFAIVILAGIFIVKRRKRVLQPTELKSAFEH</sequence>
<gene>
    <name evidence="2" type="ORF">HIM_04096</name>
</gene>
<dbReference type="Proteomes" id="UP000054481">
    <property type="component" value="Unassembled WGS sequence"/>
</dbReference>
<keyword evidence="1" id="KW-0812">Transmembrane</keyword>
<feature type="transmembrane region" description="Helical" evidence="1">
    <location>
        <begin position="107"/>
        <end position="130"/>
    </location>
</feature>
<dbReference type="EMBL" id="KQ030511">
    <property type="protein sequence ID" value="KJZ76367.1"/>
    <property type="molecule type" value="Genomic_DNA"/>
</dbReference>
<evidence type="ECO:0000256" key="1">
    <source>
        <dbReference type="SAM" id="Phobius"/>
    </source>
</evidence>
<keyword evidence="1" id="KW-0472">Membrane</keyword>